<dbReference type="Proteomes" id="UP000238634">
    <property type="component" value="Unassembled WGS sequence"/>
</dbReference>
<name>A0A2T1DJ90_9CYAN</name>
<dbReference type="EMBL" id="PVWG01000005">
    <property type="protein sequence ID" value="PSB20558.1"/>
    <property type="molecule type" value="Genomic_DNA"/>
</dbReference>
<accession>A0A2T1DJ90</accession>
<sequence length="103" mass="10545">MALFNPTAIAAPSSSAAIGTPTTVASAITSNILLATNAARKGSTIYNSSTSRLYISLGSVATAAAFTVLLEAGGYYEVPFWFTGNIHGIWTTANGNALVTELT</sequence>
<proteinExistence type="predicted"/>
<evidence type="ECO:0000313" key="1">
    <source>
        <dbReference type="EMBL" id="PSB20558.1"/>
    </source>
</evidence>
<reference evidence="1 2" key="2">
    <citation type="submission" date="2018-03" db="EMBL/GenBank/DDBJ databases">
        <title>The ancient ancestry and fast evolution of plastids.</title>
        <authorList>
            <person name="Moore K.R."/>
            <person name="Magnabosco C."/>
            <person name="Momper L."/>
            <person name="Gold D.A."/>
            <person name="Bosak T."/>
            <person name="Fournier G.P."/>
        </authorList>
    </citation>
    <scope>NUCLEOTIDE SEQUENCE [LARGE SCALE GENOMIC DNA]</scope>
    <source>
        <strain evidence="1 2">ULC007</strain>
    </source>
</reference>
<comment type="caution">
    <text evidence="1">The sequence shown here is derived from an EMBL/GenBank/DDBJ whole genome shotgun (WGS) entry which is preliminary data.</text>
</comment>
<keyword evidence="2" id="KW-1185">Reference proteome</keyword>
<gene>
    <name evidence="1" type="ORF">C7B65_06535</name>
</gene>
<dbReference type="STRING" id="1920490.GCA_001895925_02588"/>
<reference evidence="1 2" key="1">
    <citation type="submission" date="2018-02" db="EMBL/GenBank/DDBJ databases">
        <authorList>
            <person name="Cohen D.B."/>
            <person name="Kent A.D."/>
        </authorList>
    </citation>
    <scope>NUCLEOTIDE SEQUENCE [LARGE SCALE GENOMIC DNA]</scope>
    <source>
        <strain evidence="1 2">ULC007</strain>
    </source>
</reference>
<organism evidence="1 2">
    <name type="scientific">Phormidesmis priestleyi ULC007</name>
    <dbReference type="NCBI Taxonomy" id="1920490"/>
    <lineage>
        <taxon>Bacteria</taxon>
        <taxon>Bacillati</taxon>
        <taxon>Cyanobacteriota</taxon>
        <taxon>Cyanophyceae</taxon>
        <taxon>Leptolyngbyales</taxon>
        <taxon>Leptolyngbyaceae</taxon>
        <taxon>Phormidesmis</taxon>
    </lineage>
</organism>
<dbReference type="AlphaFoldDB" id="A0A2T1DJ90"/>
<dbReference type="RefSeq" id="WP_073070026.1">
    <property type="nucleotide sequence ID" value="NZ_MPPI01000005.1"/>
</dbReference>
<dbReference type="OrthoDB" id="491823at2"/>
<evidence type="ECO:0000313" key="2">
    <source>
        <dbReference type="Proteomes" id="UP000238634"/>
    </source>
</evidence>
<protein>
    <submittedName>
        <fullName evidence="1">Uncharacterized protein</fullName>
    </submittedName>
</protein>